<keyword evidence="2" id="KW-1185">Reference proteome</keyword>
<dbReference type="InterPro" id="IPR051295">
    <property type="entry name" value="LGI_related"/>
</dbReference>
<evidence type="ECO:0008006" key="3">
    <source>
        <dbReference type="Google" id="ProtNLM"/>
    </source>
</evidence>
<dbReference type="SUPFAM" id="SSF52058">
    <property type="entry name" value="L domain-like"/>
    <property type="match status" value="1"/>
</dbReference>
<dbReference type="PANTHER" id="PTHR24367">
    <property type="entry name" value="LEUCINE-RICH REPEAT-CONTAINING PROTEIN"/>
    <property type="match status" value="1"/>
</dbReference>
<dbReference type="Gene3D" id="3.80.10.10">
    <property type="entry name" value="Ribonuclease Inhibitor"/>
    <property type="match status" value="1"/>
</dbReference>
<dbReference type="EMBL" id="KN717004">
    <property type="protein sequence ID" value="KJH40822.1"/>
    <property type="molecule type" value="Genomic_DNA"/>
</dbReference>
<dbReference type="AlphaFoldDB" id="A0A0D8XAN8"/>
<name>A0A0D8XAN8_DICVI</name>
<dbReference type="PANTHER" id="PTHR24367:SF318">
    <property type="entry name" value="LEUCINE-RICH GLIOMA-INACTIVATED PROTEIN 1-LIKE"/>
    <property type="match status" value="1"/>
</dbReference>
<gene>
    <name evidence="1" type="ORF">DICVIV_13217</name>
</gene>
<reference evidence="2" key="2">
    <citation type="journal article" date="2016" name="Sci. Rep.">
        <title>Dictyocaulus viviparus genome, variome and transcriptome elucidate lungworm biology and support future intervention.</title>
        <authorList>
            <person name="McNulty S.N."/>
            <person name="Strube C."/>
            <person name="Rosa B.A."/>
            <person name="Martin J.C."/>
            <person name="Tyagi R."/>
            <person name="Choi Y.J."/>
            <person name="Wang Q."/>
            <person name="Hallsworth Pepin K."/>
            <person name="Zhang X."/>
            <person name="Ozersky P."/>
            <person name="Wilson R.K."/>
            <person name="Sternberg P.W."/>
            <person name="Gasser R.B."/>
            <person name="Mitreva M."/>
        </authorList>
    </citation>
    <scope>NUCLEOTIDE SEQUENCE [LARGE SCALE GENOMIC DNA]</scope>
    <source>
        <strain evidence="2">HannoverDv2000</strain>
    </source>
</reference>
<dbReference type="Pfam" id="PF13855">
    <property type="entry name" value="LRR_8"/>
    <property type="match status" value="1"/>
</dbReference>
<dbReference type="InterPro" id="IPR032675">
    <property type="entry name" value="LRR_dom_sf"/>
</dbReference>
<dbReference type="Proteomes" id="UP000053766">
    <property type="component" value="Unassembled WGS sequence"/>
</dbReference>
<protein>
    <recommendedName>
        <fullName evidence="3">Leucine Rich repeat-containing domain protein</fullName>
    </recommendedName>
</protein>
<organism evidence="1 2">
    <name type="scientific">Dictyocaulus viviparus</name>
    <name type="common">Bovine lungworm</name>
    <dbReference type="NCBI Taxonomy" id="29172"/>
    <lineage>
        <taxon>Eukaryota</taxon>
        <taxon>Metazoa</taxon>
        <taxon>Ecdysozoa</taxon>
        <taxon>Nematoda</taxon>
        <taxon>Chromadorea</taxon>
        <taxon>Rhabditida</taxon>
        <taxon>Rhabditina</taxon>
        <taxon>Rhabditomorpha</taxon>
        <taxon>Strongyloidea</taxon>
        <taxon>Metastrongylidae</taxon>
        <taxon>Dictyocaulus</taxon>
    </lineage>
</organism>
<accession>A0A0D8XAN8</accession>
<dbReference type="InterPro" id="IPR001611">
    <property type="entry name" value="Leu-rich_rpt"/>
</dbReference>
<evidence type="ECO:0000313" key="2">
    <source>
        <dbReference type="Proteomes" id="UP000053766"/>
    </source>
</evidence>
<evidence type="ECO:0000313" key="1">
    <source>
        <dbReference type="EMBL" id="KJH40822.1"/>
    </source>
</evidence>
<reference evidence="1 2" key="1">
    <citation type="submission" date="2013-11" db="EMBL/GenBank/DDBJ databases">
        <title>Draft genome of the bovine lungworm Dictyocaulus viviparus.</title>
        <authorList>
            <person name="Mitreva M."/>
        </authorList>
    </citation>
    <scope>NUCLEOTIDE SEQUENCE [LARGE SCALE GENOMIC DNA]</scope>
    <source>
        <strain evidence="1 2">HannoverDv2000</strain>
    </source>
</reference>
<sequence>MYSSIYALYIIPNNMHNISLRRLRSDMFLQLIIYNDYKLQVVLIQRSRISLLNTDAFSGLSTVETVELFNNEIGTIGARAFASIVNLGRIRIARNHIQTLQTVESLLSMAIQTRIEENTIDCGCDLQWMTAHQDKILPDVNYCGVEGVHRTIRSFLRQKCARTTPTSTSSSPFPVTNHERHINTAENSAQYNLFYCHSTIAIIISVIQLQ</sequence>
<proteinExistence type="predicted"/>
<dbReference type="OrthoDB" id="6363818at2759"/>
<dbReference type="STRING" id="29172.A0A0D8XAN8"/>